<dbReference type="Gene3D" id="3.20.20.150">
    <property type="entry name" value="Divalent-metal-dependent TIM barrel enzymes"/>
    <property type="match status" value="1"/>
</dbReference>
<dbReference type="EMBL" id="BOSE01000009">
    <property type="protein sequence ID" value="GIP18633.1"/>
    <property type="molecule type" value="Genomic_DNA"/>
</dbReference>
<dbReference type="InterPro" id="IPR013022">
    <property type="entry name" value="Xyl_isomerase-like_TIM-brl"/>
</dbReference>
<name>A0A919YXL1_9BACL</name>
<evidence type="ECO:0000259" key="1">
    <source>
        <dbReference type="Pfam" id="PF01261"/>
    </source>
</evidence>
<keyword evidence="3" id="KW-1185">Reference proteome</keyword>
<reference evidence="2" key="1">
    <citation type="submission" date="2021-03" db="EMBL/GenBank/DDBJ databases">
        <title>Antimicrobial resistance genes in bacteria isolated from Japanese honey, and their potential for conferring macrolide and lincosamide resistance in the American foulbrood pathogen Paenibacillus larvae.</title>
        <authorList>
            <person name="Okamoto M."/>
            <person name="Kumagai M."/>
            <person name="Kanamori H."/>
            <person name="Takamatsu D."/>
        </authorList>
    </citation>
    <scope>NUCLEOTIDE SEQUENCE</scope>
    <source>
        <strain evidence="2">J40TS1</strain>
    </source>
</reference>
<dbReference type="Proteomes" id="UP000683139">
    <property type="component" value="Unassembled WGS sequence"/>
</dbReference>
<accession>A0A919YXL1</accession>
<proteinExistence type="predicted"/>
<organism evidence="2 3">
    <name type="scientific">Paenibacillus montaniterrae</name>
    <dbReference type="NCBI Taxonomy" id="429341"/>
    <lineage>
        <taxon>Bacteria</taxon>
        <taxon>Bacillati</taxon>
        <taxon>Bacillota</taxon>
        <taxon>Bacilli</taxon>
        <taxon>Bacillales</taxon>
        <taxon>Paenibacillaceae</taxon>
        <taxon>Paenibacillus</taxon>
    </lineage>
</organism>
<comment type="caution">
    <text evidence="2">The sequence shown here is derived from an EMBL/GenBank/DDBJ whole genome shotgun (WGS) entry which is preliminary data.</text>
</comment>
<protein>
    <recommendedName>
        <fullName evidence="1">Xylose isomerase-like TIM barrel domain-containing protein</fullName>
    </recommendedName>
</protein>
<feature type="domain" description="Xylose isomerase-like TIM barrel" evidence="1">
    <location>
        <begin position="25"/>
        <end position="255"/>
    </location>
</feature>
<dbReference type="SUPFAM" id="SSF51658">
    <property type="entry name" value="Xylose isomerase-like"/>
    <property type="match status" value="1"/>
</dbReference>
<dbReference type="Pfam" id="PF01261">
    <property type="entry name" value="AP_endonuc_2"/>
    <property type="match status" value="1"/>
</dbReference>
<gene>
    <name evidence="2" type="ORF">J40TS1_42750</name>
</gene>
<dbReference type="InterPro" id="IPR036237">
    <property type="entry name" value="Xyl_isomerase-like_sf"/>
</dbReference>
<dbReference type="RefSeq" id="WP_246563841.1">
    <property type="nucleotide sequence ID" value="NZ_BOSE01000009.1"/>
</dbReference>
<evidence type="ECO:0000313" key="2">
    <source>
        <dbReference type="EMBL" id="GIP18633.1"/>
    </source>
</evidence>
<evidence type="ECO:0000313" key="3">
    <source>
        <dbReference type="Proteomes" id="UP000683139"/>
    </source>
</evidence>
<sequence>MSDPELFQDLFWEGIHHVEIGEFPDEAAFQHFLEINKDKQVSYGVHSPLFRSGSKYDLLQKVQIEPAAAWEQLELEAERLSALGAAYILVHFPYFKKEAEENVTEIIEDGLKKLSRLQDKYKIPFICEPKLGLERSPVGIQYLHDFPIEIWNKYGLKLCIDIGDYLIATGDDILAYLDKWRAHIKAVHLHNVLYEGDKYIWIPVHPSHEFGDFYKVEHIIRFLAQCEDVMFIFEHTPHSNPSKQLVEEGYRWIREIIELKSC</sequence>
<dbReference type="AlphaFoldDB" id="A0A919YXL1"/>